<evidence type="ECO:0000256" key="3">
    <source>
        <dbReference type="ARBA" id="ARBA00022723"/>
    </source>
</evidence>
<evidence type="ECO:0000259" key="8">
    <source>
        <dbReference type="PROSITE" id="PS51007"/>
    </source>
</evidence>
<gene>
    <name evidence="9" type="ORF">K2U94_07660</name>
</gene>
<feature type="chain" id="PRO_5046190992" evidence="7">
    <location>
        <begin position="23"/>
        <end position="130"/>
    </location>
</feature>
<dbReference type="Proteomes" id="UP001139104">
    <property type="component" value="Unassembled WGS sequence"/>
</dbReference>
<evidence type="ECO:0000256" key="1">
    <source>
        <dbReference type="ARBA" id="ARBA00022448"/>
    </source>
</evidence>
<dbReference type="PROSITE" id="PS51007">
    <property type="entry name" value="CYTC"/>
    <property type="match status" value="1"/>
</dbReference>
<evidence type="ECO:0000313" key="10">
    <source>
        <dbReference type="Proteomes" id="UP001139104"/>
    </source>
</evidence>
<evidence type="ECO:0000256" key="4">
    <source>
        <dbReference type="ARBA" id="ARBA00022982"/>
    </source>
</evidence>
<dbReference type="Pfam" id="PF00034">
    <property type="entry name" value="Cytochrom_C"/>
    <property type="match status" value="1"/>
</dbReference>
<reference evidence="9" key="1">
    <citation type="journal article" date="2022" name="ISME J.">
        <title>Identification of active gaseous-alkane degraders at natural gas seeps.</title>
        <authorList>
            <person name="Farhan Ul Haque M."/>
            <person name="Hernandez M."/>
            <person name="Crombie A.T."/>
            <person name="Murrell J.C."/>
        </authorList>
    </citation>
    <scope>NUCLEOTIDE SEQUENCE</scope>
    <source>
        <strain evidence="9">PC2</strain>
    </source>
</reference>
<keyword evidence="2 6" id="KW-0349">Heme</keyword>
<comment type="caution">
    <text evidence="9">The sequence shown here is derived from an EMBL/GenBank/DDBJ whole genome shotgun (WGS) entry which is preliminary data.</text>
</comment>
<feature type="domain" description="Cytochrome c" evidence="8">
    <location>
        <begin position="24"/>
        <end position="124"/>
    </location>
</feature>
<dbReference type="EMBL" id="JAIVFP010000001">
    <property type="protein sequence ID" value="MCI4682640.1"/>
    <property type="molecule type" value="Genomic_DNA"/>
</dbReference>
<dbReference type="SUPFAM" id="SSF46626">
    <property type="entry name" value="Cytochrome c"/>
    <property type="match status" value="1"/>
</dbReference>
<dbReference type="InterPro" id="IPR009056">
    <property type="entry name" value="Cyt_c-like_dom"/>
</dbReference>
<keyword evidence="3 6" id="KW-0479">Metal-binding</keyword>
<protein>
    <submittedName>
        <fullName evidence="9">Cytochrome c family protein</fullName>
    </submittedName>
</protein>
<evidence type="ECO:0000256" key="2">
    <source>
        <dbReference type="ARBA" id="ARBA00022617"/>
    </source>
</evidence>
<accession>A0ABS9Z5H1</accession>
<dbReference type="InterPro" id="IPR002327">
    <property type="entry name" value="Cyt_c_1A/1B"/>
</dbReference>
<proteinExistence type="predicted"/>
<name>A0ABS9Z5H1_9HYPH</name>
<evidence type="ECO:0000256" key="5">
    <source>
        <dbReference type="ARBA" id="ARBA00023004"/>
    </source>
</evidence>
<dbReference type="RefSeq" id="WP_243066638.1">
    <property type="nucleotide sequence ID" value="NZ_JAIVFK010000004.1"/>
</dbReference>
<evidence type="ECO:0000256" key="6">
    <source>
        <dbReference type="PROSITE-ProRule" id="PRU00433"/>
    </source>
</evidence>
<evidence type="ECO:0000256" key="7">
    <source>
        <dbReference type="SAM" id="SignalP"/>
    </source>
</evidence>
<feature type="signal peptide" evidence="7">
    <location>
        <begin position="1"/>
        <end position="22"/>
    </location>
</feature>
<keyword evidence="1" id="KW-0813">Transport</keyword>
<dbReference type="InterPro" id="IPR036909">
    <property type="entry name" value="Cyt_c-like_dom_sf"/>
</dbReference>
<keyword evidence="4" id="KW-0249">Electron transport</keyword>
<keyword evidence="5 6" id="KW-0408">Iron</keyword>
<keyword evidence="7" id="KW-0732">Signal</keyword>
<organism evidence="9 10">
    <name type="scientific">Candidatus Rhodoblastus alkanivorans</name>
    <dbReference type="NCBI Taxonomy" id="2954117"/>
    <lineage>
        <taxon>Bacteria</taxon>
        <taxon>Pseudomonadati</taxon>
        <taxon>Pseudomonadota</taxon>
        <taxon>Alphaproteobacteria</taxon>
        <taxon>Hyphomicrobiales</taxon>
        <taxon>Rhodoblastaceae</taxon>
        <taxon>Rhodoblastus</taxon>
    </lineage>
</organism>
<sequence length="130" mass="13641">MKLIHALPAAAALAFISSSALAAGDPAAGAKVFMKCRACHQIGPGAKNGVGPDMNGLDGRKVGTAAGYSYSEAMKNAGFTWDQKNFEEYITSPKAKVPGNKMPFAGLPNATDRENVWAYISEFKADGSKK</sequence>
<keyword evidence="10" id="KW-1185">Reference proteome</keyword>
<dbReference type="PANTHER" id="PTHR11961">
    <property type="entry name" value="CYTOCHROME C"/>
    <property type="match status" value="1"/>
</dbReference>
<dbReference type="PRINTS" id="PR00604">
    <property type="entry name" value="CYTCHRMECIAB"/>
</dbReference>
<dbReference type="Gene3D" id="1.10.760.10">
    <property type="entry name" value="Cytochrome c-like domain"/>
    <property type="match status" value="1"/>
</dbReference>
<evidence type="ECO:0000313" key="9">
    <source>
        <dbReference type="EMBL" id="MCI4682640.1"/>
    </source>
</evidence>